<keyword evidence="1" id="KW-0732">Signal</keyword>
<dbReference type="InterPro" id="IPR030678">
    <property type="entry name" value="Peptide/Ni-bd"/>
</dbReference>
<dbReference type="PANTHER" id="PTHR30290:SF82">
    <property type="entry name" value="ABC-TYPE DIPEPTIDE_OLIGOPEPTIDE TRANSPORT SYSTEM, PERIPLASMIC COMPONENT"/>
    <property type="match status" value="1"/>
</dbReference>
<dbReference type="PROSITE" id="PS51257">
    <property type="entry name" value="PROKAR_LIPOPROTEIN"/>
    <property type="match status" value="1"/>
</dbReference>
<proteinExistence type="predicted"/>
<dbReference type="Gene3D" id="3.10.105.10">
    <property type="entry name" value="Dipeptide-binding Protein, Domain 3"/>
    <property type="match status" value="1"/>
</dbReference>
<evidence type="ECO:0000313" key="4">
    <source>
        <dbReference type="Proteomes" id="UP000292118"/>
    </source>
</evidence>
<dbReference type="Proteomes" id="UP000292118">
    <property type="component" value="Chromosome"/>
</dbReference>
<dbReference type="KEGG" id="xya:ET471_06820"/>
<dbReference type="Gene3D" id="3.90.76.10">
    <property type="entry name" value="Dipeptide-binding Protein, Domain 1"/>
    <property type="match status" value="1"/>
</dbReference>
<keyword evidence="4" id="KW-1185">Reference proteome</keyword>
<gene>
    <name evidence="3" type="ORF">ET471_06820</name>
</gene>
<evidence type="ECO:0000259" key="2">
    <source>
        <dbReference type="Pfam" id="PF00496"/>
    </source>
</evidence>
<dbReference type="GO" id="GO:0043190">
    <property type="term" value="C:ATP-binding cassette (ABC) transporter complex"/>
    <property type="evidence" value="ECO:0007669"/>
    <property type="project" value="InterPro"/>
</dbReference>
<organism evidence="3 4">
    <name type="scientific">Xylanimonas protaetiae</name>
    <dbReference type="NCBI Taxonomy" id="2509457"/>
    <lineage>
        <taxon>Bacteria</taxon>
        <taxon>Bacillati</taxon>
        <taxon>Actinomycetota</taxon>
        <taxon>Actinomycetes</taxon>
        <taxon>Micrococcales</taxon>
        <taxon>Promicromonosporaceae</taxon>
        <taxon>Xylanimonas</taxon>
    </lineage>
</organism>
<sequence>MFRTRTRRRAAAAVAVSSLLVLTAACSPASNANTNPSPTGDATEVEGLGEAQDLVGEYPRNETVFTSGQQWGPPSSWNPIPGSGDATGVRGLLYEPLFQFDPKALELTPFLAESGEWTDADTYTLHLRDGVTWTDGEALDADDVVFTVELGKNPEVPWSNLWTWLSAVTKVDATTVTFDFSDPRPQEWENFLYTRVILPQHIMSAWSADELLSNANENPVGSGAFKYKAHGQDRMVWERNDDWWGQDALGLKMPMKYVVDIVNPSNEVALGLLIQGSLDLSNNFLPGIKQLVDSGQVVTYYDKAPYMLSANTAMLVPNATKAPGNDPAFRRALANAIDVDTIVSTAYGDIVKKASPTGLLPAYEKYYDKDVIDDVGFSFDPDEAKAQLAAAGYKDTDGDGFVENLDGSAMDLELIVPAGWTDWMDAAKIIAESAAEAGIKITDATPDSGAVDDARATGSFDLLINNWAQISNTPWSYYNYLFHMPIQEQQLSGNFGRVDSTDAWKLVEELARTQADDPHFQEVMSQLQRASLEQMPMIPLWYNGLWAQSTEKVWTNWPADGGDSTAYPSTWGGYFQMGGLTTLANLKPAK</sequence>
<feature type="chain" id="PRO_5039377996" evidence="1">
    <location>
        <begin position="33"/>
        <end position="590"/>
    </location>
</feature>
<dbReference type="AlphaFoldDB" id="A0A4P6F2Q0"/>
<dbReference type="CDD" id="cd08509">
    <property type="entry name" value="PBP2_TmCBP_oligosaccharides_like"/>
    <property type="match status" value="1"/>
</dbReference>
<dbReference type="GO" id="GO:0042597">
    <property type="term" value="C:periplasmic space"/>
    <property type="evidence" value="ECO:0007669"/>
    <property type="project" value="UniProtKB-ARBA"/>
</dbReference>
<protein>
    <submittedName>
        <fullName evidence="3">ABC transporter substrate-binding protein</fullName>
    </submittedName>
</protein>
<dbReference type="PANTHER" id="PTHR30290">
    <property type="entry name" value="PERIPLASMIC BINDING COMPONENT OF ABC TRANSPORTER"/>
    <property type="match status" value="1"/>
</dbReference>
<dbReference type="InterPro" id="IPR039424">
    <property type="entry name" value="SBP_5"/>
</dbReference>
<dbReference type="SUPFAM" id="SSF53850">
    <property type="entry name" value="Periplasmic binding protein-like II"/>
    <property type="match status" value="1"/>
</dbReference>
<dbReference type="GO" id="GO:1904680">
    <property type="term" value="F:peptide transmembrane transporter activity"/>
    <property type="evidence" value="ECO:0007669"/>
    <property type="project" value="TreeGrafter"/>
</dbReference>
<reference evidence="3 4" key="1">
    <citation type="submission" date="2019-01" db="EMBL/GenBank/DDBJ databases">
        <title>Genome sequencing of strain FW10M-9.</title>
        <authorList>
            <person name="Heo J."/>
            <person name="Kim S.-J."/>
            <person name="Kim J.-S."/>
            <person name="Hong S.-B."/>
            <person name="Kwon S.-W."/>
        </authorList>
    </citation>
    <scope>NUCLEOTIDE SEQUENCE [LARGE SCALE GENOMIC DNA]</scope>
    <source>
        <strain evidence="3 4">FW10M-9</strain>
    </source>
</reference>
<dbReference type="GO" id="GO:0015833">
    <property type="term" value="P:peptide transport"/>
    <property type="evidence" value="ECO:0007669"/>
    <property type="project" value="TreeGrafter"/>
</dbReference>
<evidence type="ECO:0000313" key="3">
    <source>
        <dbReference type="EMBL" id="QAY69784.1"/>
    </source>
</evidence>
<dbReference type="OrthoDB" id="9764591at2"/>
<name>A0A4P6F2Q0_9MICO</name>
<dbReference type="Pfam" id="PF00496">
    <property type="entry name" value="SBP_bac_5"/>
    <property type="match status" value="1"/>
</dbReference>
<accession>A0A4P6F2Q0</accession>
<evidence type="ECO:0000256" key="1">
    <source>
        <dbReference type="SAM" id="SignalP"/>
    </source>
</evidence>
<dbReference type="Gene3D" id="3.40.190.10">
    <property type="entry name" value="Periplasmic binding protein-like II"/>
    <property type="match status" value="1"/>
</dbReference>
<dbReference type="PIRSF" id="PIRSF002741">
    <property type="entry name" value="MppA"/>
    <property type="match status" value="1"/>
</dbReference>
<feature type="domain" description="Solute-binding protein family 5" evidence="2">
    <location>
        <begin position="106"/>
        <end position="483"/>
    </location>
</feature>
<dbReference type="EMBL" id="CP035493">
    <property type="protein sequence ID" value="QAY69784.1"/>
    <property type="molecule type" value="Genomic_DNA"/>
</dbReference>
<dbReference type="InterPro" id="IPR000914">
    <property type="entry name" value="SBP_5_dom"/>
</dbReference>
<feature type="signal peptide" evidence="1">
    <location>
        <begin position="1"/>
        <end position="32"/>
    </location>
</feature>